<dbReference type="EC" id="3.2.1.17" evidence="2"/>
<gene>
    <name evidence="8" type="ORF">KC19_1G072400</name>
</gene>
<dbReference type="InterPro" id="IPR018392">
    <property type="entry name" value="LysM"/>
</dbReference>
<dbReference type="CDD" id="cd00118">
    <property type="entry name" value="LysM"/>
    <property type="match status" value="2"/>
</dbReference>
<keyword evidence="3" id="KW-0929">Antimicrobial</keyword>
<dbReference type="Proteomes" id="UP000822688">
    <property type="component" value="Chromosome 1"/>
</dbReference>
<dbReference type="GO" id="GO:0003796">
    <property type="term" value="F:lysozyme activity"/>
    <property type="evidence" value="ECO:0007669"/>
    <property type="project" value="UniProtKB-EC"/>
</dbReference>
<comment type="catalytic activity">
    <reaction evidence="1">
        <text>Hydrolysis of (1-&gt;4)-beta-linkages between N-acetylmuramic acid and N-acetyl-D-glucosamine residues in a peptidoglycan and between N-acetyl-D-glucosamine residues in chitodextrins.</text>
        <dbReference type="EC" id="3.2.1.17"/>
    </reaction>
</comment>
<dbReference type="PANTHER" id="PTHR11195:SF20">
    <property type="entry name" value="LYSOZYME"/>
    <property type="match status" value="1"/>
</dbReference>
<protein>
    <recommendedName>
        <fullName evidence="2">lysozyme</fullName>
        <ecNumber evidence="2">3.2.1.17</ecNumber>
    </recommendedName>
</protein>
<accession>A0A8T0J4Z1</accession>
<dbReference type="InterPro" id="IPR036779">
    <property type="entry name" value="LysM_dom_sf"/>
</dbReference>
<evidence type="ECO:0000256" key="6">
    <source>
        <dbReference type="ARBA" id="ARBA00023295"/>
    </source>
</evidence>
<feature type="domain" description="LysM" evidence="7">
    <location>
        <begin position="56"/>
        <end position="99"/>
    </location>
</feature>
<evidence type="ECO:0000256" key="1">
    <source>
        <dbReference type="ARBA" id="ARBA00000632"/>
    </source>
</evidence>
<evidence type="ECO:0000256" key="4">
    <source>
        <dbReference type="ARBA" id="ARBA00022638"/>
    </source>
</evidence>
<dbReference type="SMART" id="SM00257">
    <property type="entry name" value="LysM"/>
    <property type="match status" value="2"/>
</dbReference>
<keyword evidence="6" id="KW-0326">Glycosidase</keyword>
<keyword evidence="4" id="KW-0081">Bacteriolytic enzyme</keyword>
<dbReference type="PROSITE" id="PS51909">
    <property type="entry name" value="LYSOZYME_I"/>
    <property type="match status" value="1"/>
</dbReference>
<evidence type="ECO:0000313" key="8">
    <source>
        <dbReference type="EMBL" id="KAG0590109.1"/>
    </source>
</evidence>
<evidence type="ECO:0000256" key="5">
    <source>
        <dbReference type="ARBA" id="ARBA00022801"/>
    </source>
</evidence>
<dbReference type="InterPro" id="IPR008597">
    <property type="entry name" value="Invert_lysozyme"/>
</dbReference>
<dbReference type="SUPFAM" id="SSF54106">
    <property type="entry name" value="LysM domain"/>
    <property type="match status" value="2"/>
</dbReference>
<sequence>MGERRSRVVRVEEGDTLWGLGERLGLRWEDIQACNNLKDHVVYAGEDLRLPPQRTKAWVVEPGDSAWEISERFGLTLEELKDVNAGIPEVLYPGDVLFVPEDAVLRPRQLWNLRAVKARLKGIAVHANAKFFDVFPYPQDIDNYREKHRLLLNALRHVESSFIMPAPIGDGGLSIGPLQISTEYHQDAWWEASNTVKYEYCEEVDYAERTVINYWLRYCPWALEFGDWETLARTHNGGPCYWHSFSTTRYWRRVKNALRSRGYIQGIPEFSSLAPNNESIQLFSTHIPFPVPILESKLKDTLTEGTPKLQITSTVMEAATVGVHD</sequence>
<dbReference type="PROSITE" id="PS51782">
    <property type="entry name" value="LYSM"/>
    <property type="match status" value="1"/>
</dbReference>
<dbReference type="PANTHER" id="PTHR11195">
    <property type="entry name" value="DESTABILASE-RELATED"/>
    <property type="match status" value="1"/>
</dbReference>
<keyword evidence="9" id="KW-1185">Reference proteome</keyword>
<reference evidence="8" key="1">
    <citation type="submission" date="2020-06" db="EMBL/GenBank/DDBJ databases">
        <title>WGS assembly of Ceratodon purpureus strain R40.</title>
        <authorList>
            <person name="Carey S.B."/>
            <person name="Jenkins J."/>
            <person name="Shu S."/>
            <person name="Lovell J.T."/>
            <person name="Sreedasyam A."/>
            <person name="Maumus F."/>
            <person name="Tiley G.P."/>
            <person name="Fernandez-Pozo N."/>
            <person name="Barry K."/>
            <person name="Chen C."/>
            <person name="Wang M."/>
            <person name="Lipzen A."/>
            <person name="Daum C."/>
            <person name="Saski C.A."/>
            <person name="Payton A.C."/>
            <person name="Mcbreen J.C."/>
            <person name="Conrad R.E."/>
            <person name="Kollar L.M."/>
            <person name="Olsson S."/>
            <person name="Huttunen S."/>
            <person name="Landis J.B."/>
            <person name="Wickett N.J."/>
            <person name="Johnson M.G."/>
            <person name="Rensing S.A."/>
            <person name="Grimwood J."/>
            <person name="Schmutz J."/>
            <person name="Mcdaniel S.F."/>
        </authorList>
    </citation>
    <scope>NUCLEOTIDE SEQUENCE</scope>
    <source>
        <strain evidence="8">R40</strain>
    </source>
</reference>
<dbReference type="GO" id="GO:0042742">
    <property type="term" value="P:defense response to bacterium"/>
    <property type="evidence" value="ECO:0007669"/>
    <property type="project" value="UniProtKB-KW"/>
</dbReference>
<evidence type="ECO:0000259" key="7">
    <source>
        <dbReference type="PROSITE" id="PS51782"/>
    </source>
</evidence>
<name>A0A8T0J4Z1_CERPU</name>
<dbReference type="EMBL" id="CM026421">
    <property type="protein sequence ID" value="KAG0590109.1"/>
    <property type="molecule type" value="Genomic_DNA"/>
</dbReference>
<dbReference type="AlphaFoldDB" id="A0A8T0J4Z1"/>
<organism evidence="8 9">
    <name type="scientific">Ceratodon purpureus</name>
    <name type="common">Fire moss</name>
    <name type="synonym">Dicranum purpureum</name>
    <dbReference type="NCBI Taxonomy" id="3225"/>
    <lineage>
        <taxon>Eukaryota</taxon>
        <taxon>Viridiplantae</taxon>
        <taxon>Streptophyta</taxon>
        <taxon>Embryophyta</taxon>
        <taxon>Bryophyta</taxon>
        <taxon>Bryophytina</taxon>
        <taxon>Bryopsida</taxon>
        <taxon>Dicranidae</taxon>
        <taxon>Pseudoditrichales</taxon>
        <taxon>Ditrichaceae</taxon>
        <taxon>Ceratodon</taxon>
    </lineage>
</organism>
<dbReference type="GO" id="GO:0031640">
    <property type="term" value="P:killing of cells of another organism"/>
    <property type="evidence" value="ECO:0007669"/>
    <property type="project" value="UniProtKB-KW"/>
</dbReference>
<keyword evidence="5" id="KW-0378">Hydrolase</keyword>
<comment type="caution">
    <text evidence="8">The sequence shown here is derived from an EMBL/GenBank/DDBJ whole genome shotgun (WGS) entry which is preliminary data.</text>
</comment>
<evidence type="ECO:0000313" key="9">
    <source>
        <dbReference type="Proteomes" id="UP000822688"/>
    </source>
</evidence>
<dbReference type="Pfam" id="PF01476">
    <property type="entry name" value="LysM"/>
    <property type="match status" value="2"/>
</dbReference>
<dbReference type="Gene3D" id="1.10.530.10">
    <property type="match status" value="1"/>
</dbReference>
<evidence type="ECO:0000256" key="3">
    <source>
        <dbReference type="ARBA" id="ARBA00022529"/>
    </source>
</evidence>
<dbReference type="Gene3D" id="3.10.350.10">
    <property type="entry name" value="LysM domain"/>
    <property type="match status" value="2"/>
</dbReference>
<evidence type="ECO:0000256" key="2">
    <source>
        <dbReference type="ARBA" id="ARBA00012732"/>
    </source>
</evidence>
<proteinExistence type="predicted"/>